<dbReference type="EMBL" id="SNRY01003773">
    <property type="protein sequence ID" value="KAA6319786.1"/>
    <property type="molecule type" value="Genomic_DNA"/>
</dbReference>
<sequence length="439" mass="49378">MRIRSLLVIVSVFFVSFIVVSCLESDSVIEYSSDDTIHAFELDTVYGVNYAFTIDQIKGKIFNKDSMPVGADTIINKILITKLEVMGYVLTGDTLLDMSDSLDLSKTMKEPLRLKVVAPDGTYIKEYEVEVRVHRQEPDSLVWTQKTSYTLEGESVTGRPKVVLLDDMILVYTSDRQVYWALLNNGNKGVWNNEEITDLPATADLGSILTFNDKLYVVTTDDKVFVSTNGLSWKGDAGLSDQGVEALIGSFPDVIAGIKHDAEGKKFFCTTISDLSGWKEGYELPKTSPLFPLESISSTVYQTKTGIWKAFMTGNVDDETISVSLTPWFSLDGLQWSAAEAPLPSDNTIDYYCPYMSQPSIIRYDDKFYAFGNNFDAFYVSTEGITWSEVKKRVLFPEDFKGRSDYSVVVDTNNYIWIVWGGLGEVWRGRMNKFGFDIK</sequence>
<feature type="domain" description="DUF6242" evidence="1">
    <location>
        <begin position="35"/>
        <end position="131"/>
    </location>
</feature>
<proteinExistence type="predicted"/>
<evidence type="ECO:0000259" key="2">
    <source>
        <dbReference type="Pfam" id="PF25852"/>
    </source>
</evidence>
<reference evidence="3" key="1">
    <citation type="submission" date="2019-03" db="EMBL/GenBank/DDBJ databases">
        <title>Single cell metagenomics reveals metabolic interactions within the superorganism composed of flagellate Streblomastix strix and complex community of Bacteroidetes bacteria on its surface.</title>
        <authorList>
            <person name="Treitli S.C."/>
            <person name="Kolisko M."/>
            <person name="Husnik F."/>
            <person name="Keeling P."/>
            <person name="Hampl V."/>
        </authorList>
    </citation>
    <scope>NUCLEOTIDE SEQUENCE</scope>
    <source>
        <strain evidence="3">STM</strain>
    </source>
</reference>
<evidence type="ECO:0000259" key="1">
    <source>
        <dbReference type="Pfam" id="PF19755"/>
    </source>
</evidence>
<dbReference type="Pfam" id="PF25852">
    <property type="entry name" value="DUF6242_C"/>
    <property type="match status" value="1"/>
</dbReference>
<dbReference type="SUPFAM" id="SSF50939">
    <property type="entry name" value="Sialidases"/>
    <property type="match status" value="1"/>
</dbReference>
<name>A0A5J4QCR6_9ZZZZ</name>
<dbReference type="PROSITE" id="PS51257">
    <property type="entry name" value="PROKAR_LIPOPROTEIN"/>
    <property type="match status" value="1"/>
</dbReference>
<evidence type="ECO:0000313" key="3">
    <source>
        <dbReference type="EMBL" id="KAA6319786.1"/>
    </source>
</evidence>
<organism evidence="3">
    <name type="scientific">termite gut metagenome</name>
    <dbReference type="NCBI Taxonomy" id="433724"/>
    <lineage>
        <taxon>unclassified sequences</taxon>
        <taxon>metagenomes</taxon>
        <taxon>organismal metagenomes</taxon>
    </lineage>
</organism>
<comment type="caution">
    <text evidence="3">The sequence shown here is derived from an EMBL/GenBank/DDBJ whole genome shotgun (WGS) entry which is preliminary data.</text>
</comment>
<accession>A0A5J4QCR6</accession>
<dbReference type="InterPro" id="IPR058667">
    <property type="entry name" value="DUF6242_C"/>
</dbReference>
<feature type="domain" description="DUF6242" evidence="2">
    <location>
        <begin position="137"/>
        <end position="438"/>
    </location>
</feature>
<gene>
    <name evidence="3" type="ORF">EZS27_030358</name>
</gene>
<dbReference type="InterPro" id="IPR036278">
    <property type="entry name" value="Sialidase_sf"/>
</dbReference>
<dbReference type="InterPro" id="IPR046209">
    <property type="entry name" value="DUF6242_N"/>
</dbReference>
<dbReference type="Pfam" id="PF19755">
    <property type="entry name" value="DUF6242"/>
    <property type="match status" value="1"/>
</dbReference>
<protein>
    <recommendedName>
        <fullName evidence="4">Outer membrane protein assembly factor BamB</fullName>
    </recommendedName>
</protein>
<evidence type="ECO:0008006" key="4">
    <source>
        <dbReference type="Google" id="ProtNLM"/>
    </source>
</evidence>
<dbReference type="AlphaFoldDB" id="A0A5J4QCR6"/>